<dbReference type="GO" id="GO:0004077">
    <property type="term" value="F:biotin--[biotin carboxyl-carrier protein] ligase activity"/>
    <property type="evidence" value="ECO:0007669"/>
    <property type="project" value="UniProtKB-EC"/>
</dbReference>
<keyword evidence="1 5" id="KW-0436">Ligase</keyword>
<dbReference type="GO" id="GO:0005524">
    <property type="term" value="F:ATP binding"/>
    <property type="evidence" value="ECO:0007669"/>
    <property type="project" value="UniProtKB-KW"/>
</dbReference>
<dbReference type="NCBIfam" id="TIGR00121">
    <property type="entry name" value="birA_ligase"/>
    <property type="match status" value="1"/>
</dbReference>
<dbReference type="InterPro" id="IPR008988">
    <property type="entry name" value="Transcriptional_repressor_C"/>
</dbReference>
<evidence type="ECO:0000259" key="4">
    <source>
        <dbReference type="PROSITE" id="PS51733"/>
    </source>
</evidence>
<evidence type="ECO:0000256" key="3">
    <source>
        <dbReference type="ARBA" id="ARBA00022840"/>
    </source>
</evidence>
<dbReference type="Pfam" id="PF02237">
    <property type="entry name" value="BPL_C"/>
    <property type="match status" value="1"/>
</dbReference>
<dbReference type="PANTHER" id="PTHR12835:SF5">
    <property type="entry name" value="BIOTIN--PROTEIN LIGASE"/>
    <property type="match status" value="1"/>
</dbReference>
<name>A0A3B0RTG6_9ZZZZ</name>
<dbReference type="InterPro" id="IPR004143">
    <property type="entry name" value="BPL_LPL_catalytic"/>
</dbReference>
<gene>
    <name evidence="5" type="ORF">MNBD_ALPHA08-1705</name>
</gene>
<dbReference type="Gene3D" id="2.30.30.100">
    <property type="match status" value="1"/>
</dbReference>
<dbReference type="PANTHER" id="PTHR12835">
    <property type="entry name" value="BIOTIN PROTEIN LIGASE"/>
    <property type="match status" value="1"/>
</dbReference>
<dbReference type="SUPFAM" id="SSF50037">
    <property type="entry name" value="C-terminal domain of transcriptional repressors"/>
    <property type="match status" value="1"/>
</dbReference>
<dbReference type="AlphaFoldDB" id="A0A3B0RTG6"/>
<evidence type="ECO:0000256" key="1">
    <source>
        <dbReference type="ARBA" id="ARBA00022598"/>
    </source>
</evidence>
<evidence type="ECO:0000313" key="5">
    <source>
        <dbReference type="EMBL" id="VAV97064.1"/>
    </source>
</evidence>
<keyword evidence="2" id="KW-0547">Nucleotide-binding</keyword>
<protein>
    <submittedName>
        <fullName evidence="5">Biotin--protein ligase</fullName>
        <ecNumber evidence="5">6.3.4.9</ecNumber>
    </submittedName>
</protein>
<dbReference type="SUPFAM" id="SSF55681">
    <property type="entry name" value="Class II aaRS and biotin synthetases"/>
    <property type="match status" value="1"/>
</dbReference>
<feature type="domain" description="BPL/LPL catalytic" evidence="4">
    <location>
        <begin position="7"/>
        <end position="182"/>
    </location>
</feature>
<dbReference type="EMBL" id="UOEC01000139">
    <property type="protein sequence ID" value="VAV97064.1"/>
    <property type="molecule type" value="Genomic_DNA"/>
</dbReference>
<dbReference type="InterPro" id="IPR045864">
    <property type="entry name" value="aa-tRNA-synth_II/BPL/LPL"/>
</dbReference>
<accession>A0A3B0RTG6</accession>
<keyword evidence="3" id="KW-0067">ATP-binding</keyword>
<dbReference type="Gene3D" id="3.30.930.10">
    <property type="entry name" value="Bira Bifunctional Protein, Domain 2"/>
    <property type="match status" value="1"/>
</dbReference>
<evidence type="ECO:0000256" key="2">
    <source>
        <dbReference type="ARBA" id="ARBA00022741"/>
    </source>
</evidence>
<dbReference type="PROSITE" id="PS51733">
    <property type="entry name" value="BPL_LPL_CATALYTIC"/>
    <property type="match status" value="1"/>
</dbReference>
<dbReference type="EC" id="6.3.4.9" evidence="5"/>
<dbReference type="GO" id="GO:0005737">
    <property type="term" value="C:cytoplasm"/>
    <property type="evidence" value="ECO:0007669"/>
    <property type="project" value="TreeGrafter"/>
</dbReference>
<proteinExistence type="predicted"/>
<sequence length="250" mass="26735">MTTAAFRHLKFESLDSTNAQGRRLAQKGEGGPLWITAVEQTAGRGRRGRDWVSKPGNLFATFLVTVPVEPATAAQLSFATALALFDACASFLSSGVQLSLKWPNDVLLEQEKVAGILLETVPCLQPGKIAVAIGCGVNLQHAPGQTSYAATWLNAHRSDQVSPDRFLGELGPCLDKRLAQWKNGQGFDLIAKAWQERASHMGKLVSLTGASQTITGKFTGLADDGALVLELTDGRQKHFHAGDVSLALSK</sequence>
<dbReference type="InterPro" id="IPR003142">
    <property type="entry name" value="BPL_C"/>
</dbReference>
<dbReference type="Pfam" id="PF03099">
    <property type="entry name" value="BPL_LplA_LipB"/>
    <property type="match status" value="1"/>
</dbReference>
<reference evidence="5" key="1">
    <citation type="submission" date="2018-06" db="EMBL/GenBank/DDBJ databases">
        <authorList>
            <person name="Zhirakovskaya E."/>
        </authorList>
    </citation>
    <scope>NUCLEOTIDE SEQUENCE</scope>
</reference>
<organism evidence="5">
    <name type="scientific">hydrothermal vent metagenome</name>
    <dbReference type="NCBI Taxonomy" id="652676"/>
    <lineage>
        <taxon>unclassified sequences</taxon>
        <taxon>metagenomes</taxon>
        <taxon>ecological metagenomes</taxon>
    </lineage>
</organism>
<dbReference type="CDD" id="cd16442">
    <property type="entry name" value="BPL"/>
    <property type="match status" value="1"/>
</dbReference>
<dbReference type="InterPro" id="IPR004408">
    <property type="entry name" value="Biotin_CoA_COase_ligase"/>
</dbReference>